<gene>
    <name evidence="4" type="ORF">FHS89_000050</name>
</gene>
<keyword evidence="2" id="KW-1133">Transmembrane helix</keyword>
<name>A0A840WK53_9RHOB</name>
<dbReference type="InterPro" id="IPR005182">
    <property type="entry name" value="YdbS-like_PH"/>
</dbReference>
<feature type="domain" description="YdbS-like PH" evidence="3">
    <location>
        <begin position="98"/>
        <end position="156"/>
    </location>
</feature>
<dbReference type="NCBIfam" id="NF040894">
    <property type="entry name" value="puhB_PGC"/>
    <property type="match status" value="1"/>
</dbReference>
<sequence length="225" mass="24692">MDHDDFEIEPVRGLPETPPEGERILWQGSPDPWRIATRVYALKWVVGYFLILGLWRFVDRMDLGHGFAAAGSSALWFVGLAAITGAILYGLAWATAKAAVYTITNRRVAMRIGVALTLTLNLPFQWIESADLRRRKDGSGDIALRMKGSTKVSYLVLWPHAQPLKLNPAVPMLRGLKDADGVSAILRDAAKARLAELGPLPEPRRGHVDPQSQDDATGAHPVPAE</sequence>
<comment type="caution">
    <text evidence="4">The sequence shown here is derived from an EMBL/GenBank/DDBJ whole genome shotgun (WGS) entry which is preliminary data.</text>
</comment>
<feature type="transmembrane region" description="Helical" evidence="2">
    <location>
        <begin position="74"/>
        <end position="96"/>
    </location>
</feature>
<keyword evidence="2" id="KW-0812">Transmembrane</keyword>
<evidence type="ECO:0000256" key="2">
    <source>
        <dbReference type="SAM" id="Phobius"/>
    </source>
</evidence>
<reference evidence="4 5" key="1">
    <citation type="submission" date="2020-08" db="EMBL/GenBank/DDBJ databases">
        <title>Genomic Encyclopedia of Type Strains, Phase IV (KMG-IV): sequencing the most valuable type-strain genomes for metagenomic binning, comparative biology and taxonomic classification.</title>
        <authorList>
            <person name="Goeker M."/>
        </authorList>
    </citation>
    <scope>NUCLEOTIDE SEQUENCE [LARGE SCALE GENOMIC DNA]</scope>
    <source>
        <strain evidence="4 5">DSM 103377</strain>
    </source>
</reference>
<dbReference type="EMBL" id="JACIJS010000001">
    <property type="protein sequence ID" value="MBB5514052.1"/>
    <property type="molecule type" value="Genomic_DNA"/>
</dbReference>
<dbReference type="Proteomes" id="UP000553766">
    <property type="component" value="Unassembled WGS sequence"/>
</dbReference>
<evidence type="ECO:0000313" key="5">
    <source>
        <dbReference type="Proteomes" id="UP000553766"/>
    </source>
</evidence>
<feature type="transmembrane region" description="Helical" evidence="2">
    <location>
        <begin position="108"/>
        <end position="127"/>
    </location>
</feature>
<feature type="transmembrane region" description="Helical" evidence="2">
    <location>
        <begin position="40"/>
        <end position="58"/>
    </location>
</feature>
<dbReference type="RefSeq" id="WP_184007276.1">
    <property type="nucleotide sequence ID" value="NZ_JACIJS010000001.1"/>
</dbReference>
<evidence type="ECO:0000259" key="3">
    <source>
        <dbReference type="Pfam" id="PF03703"/>
    </source>
</evidence>
<protein>
    <recommendedName>
        <fullName evidence="3">YdbS-like PH domain-containing protein</fullName>
    </recommendedName>
</protein>
<accession>A0A840WK53</accession>
<evidence type="ECO:0000313" key="4">
    <source>
        <dbReference type="EMBL" id="MBB5514052.1"/>
    </source>
</evidence>
<organism evidence="4 5">
    <name type="scientific">Rubricella aquisinus</name>
    <dbReference type="NCBI Taxonomy" id="2028108"/>
    <lineage>
        <taxon>Bacteria</taxon>
        <taxon>Pseudomonadati</taxon>
        <taxon>Pseudomonadota</taxon>
        <taxon>Alphaproteobacteria</taxon>
        <taxon>Rhodobacterales</taxon>
        <taxon>Paracoccaceae</taxon>
        <taxon>Rubricella</taxon>
    </lineage>
</organism>
<evidence type="ECO:0000256" key="1">
    <source>
        <dbReference type="SAM" id="MobiDB-lite"/>
    </source>
</evidence>
<proteinExistence type="predicted"/>
<dbReference type="AlphaFoldDB" id="A0A840WK53"/>
<feature type="region of interest" description="Disordered" evidence="1">
    <location>
        <begin position="196"/>
        <end position="225"/>
    </location>
</feature>
<dbReference type="InterPro" id="IPR054839">
    <property type="entry name" value="puhB_PGC"/>
</dbReference>
<dbReference type="Pfam" id="PF03703">
    <property type="entry name" value="bPH_2"/>
    <property type="match status" value="1"/>
</dbReference>
<keyword evidence="2" id="KW-0472">Membrane</keyword>
<keyword evidence="5" id="KW-1185">Reference proteome</keyword>